<dbReference type="EMBL" id="LCDA01000001">
    <property type="protein sequence ID" value="KKS43482.1"/>
    <property type="molecule type" value="Genomic_DNA"/>
</dbReference>
<organism evidence="1 2">
    <name type="scientific">Candidatus Collierbacteria bacterium GW2011_GWA2_42_17</name>
    <dbReference type="NCBI Taxonomy" id="1618378"/>
    <lineage>
        <taxon>Bacteria</taxon>
        <taxon>Candidatus Collieribacteriota</taxon>
    </lineage>
</organism>
<evidence type="ECO:0000313" key="2">
    <source>
        <dbReference type="Proteomes" id="UP000033854"/>
    </source>
</evidence>
<comment type="caution">
    <text evidence="1">The sequence shown here is derived from an EMBL/GenBank/DDBJ whole genome shotgun (WGS) entry which is preliminary data.</text>
</comment>
<accession>A0A0G0Z415</accession>
<evidence type="ECO:0000313" key="1">
    <source>
        <dbReference type="EMBL" id="KKS43482.1"/>
    </source>
</evidence>
<name>A0A0G0Z415_9BACT</name>
<reference evidence="1 2" key="1">
    <citation type="journal article" date="2015" name="Nature">
        <title>rRNA introns, odd ribosomes, and small enigmatic genomes across a large radiation of phyla.</title>
        <authorList>
            <person name="Brown C.T."/>
            <person name="Hug L.A."/>
            <person name="Thomas B.C."/>
            <person name="Sharon I."/>
            <person name="Castelle C.J."/>
            <person name="Singh A."/>
            <person name="Wilkins M.J."/>
            <person name="Williams K.H."/>
            <person name="Banfield J.F."/>
        </authorList>
    </citation>
    <scope>NUCLEOTIDE SEQUENCE [LARGE SCALE GENOMIC DNA]</scope>
</reference>
<proteinExistence type="predicted"/>
<protein>
    <submittedName>
        <fullName evidence="1">Uncharacterized protein</fullName>
    </submittedName>
</protein>
<dbReference type="AlphaFoldDB" id="A0A0G0Z415"/>
<sequence>MYKTGLNIKTFEARVILGLRVGYSDETVSLDEVKKAIRKSASKVDGFTFSGTLTPSEIFVSGKSEYEEPTILIETSIYPRFPEERDVFKKKFTEFIGNLAVELKQKRVAIRFTDESLMVETEYGKNHDIK</sequence>
<dbReference type="Proteomes" id="UP000033854">
    <property type="component" value="Unassembled WGS sequence"/>
</dbReference>
<gene>
    <name evidence="1" type="ORF">UV06_C0001G0216</name>
</gene>